<keyword evidence="1" id="KW-0949">S-adenosyl-L-methionine</keyword>
<feature type="binding site" evidence="1">
    <location>
        <begin position="139"/>
        <end position="140"/>
    </location>
    <ligand>
        <name>S-adenosyl-L-methionine</name>
        <dbReference type="ChEBI" id="CHEBI:59789"/>
    </ligand>
</feature>
<organism evidence="2 3">
    <name type="scientific">Coraliomargarita akajimensis (strain DSM 45221 / IAM 15411 / JCM 23193 / KCTC 12865 / 04OKA010-24)</name>
    <dbReference type="NCBI Taxonomy" id="583355"/>
    <lineage>
        <taxon>Bacteria</taxon>
        <taxon>Pseudomonadati</taxon>
        <taxon>Verrucomicrobiota</taxon>
        <taxon>Opitutia</taxon>
        <taxon>Puniceicoccales</taxon>
        <taxon>Coraliomargaritaceae</taxon>
        <taxon>Coraliomargarita</taxon>
    </lineage>
</organism>
<dbReference type="GO" id="GO:0008990">
    <property type="term" value="F:rRNA (guanine-N2-)-methyltransferase activity"/>
    <property type="evidence" value="ECO:0007669"/>
    <property type="project" value="UniProtKB-UniRule"/>
</dbReference>
<evidence type="ECO:0000256" key="1">
    <source>
        <dbReference type="HAMAP-Rule" id="MF_01523"/>
    </source>
</evidence>
<sequence>MSVSAIILFAESRAIDAEALARSFSIPVIDGSGLASAKPRLVRRFIDEQLDAEARFVFLLDERGLQLHARAPLDLSIRADFIGATVTYRRQKGGGLGQMIAKAVGLKGGERPSVLDCTAGLGGDAFVLASLGCSVQMCERVPVVRALLADALAQAALLEDTELRPILDRMELIEQDSLDYLTHCCPPPDVIYLDPMFPERSKRALVKKEMRVFHELVGSDLDADALLPAALNVAKRRVVVKRPRIAPRLDGPNPSYVLEGKSNRYDIYVNVER</sequence>
<dbReference type="EC" id="2.1.1.242" evidence="1"/>
<comment type="similarity">
    <text evidence="1">Belongs to the methyltransferase superfamily. RsmJ family.</text>
</comment>
<keyword evidence="3" id="KW-1185">Reference proteome</keyword>
<proteinExistence type="inferred from homology"/>
<name>D5ELR2_CORAD</name>
<dbReference type="STRING" id="583355.Caka_0210"/>
<dbReference type="Gene3D" id="3.40.50.150">
    <property type="entry name" value="Vaccinia Virus protein VP39"/>
    <property type="match status" value="1"/>
</dbReference>
<comment type="caution">
    <text evidence="1">Lacks conserved residue(s) required for the propagation of feature annotation.</text>
</comment>
<dbReference type="KEGG" id="caa:Caka_0210"/>
<dbReference type="Pfam" id="PF04445">
    <property type="entry name" value="SAM_MT"/>
    <property type="match status" value="1"/>
</dbReference>
<comment type="subcellular location">
    <subcellularLocation>
        <location evidence="1">Cytoplasm</location>
    </subcellularLocation>
</comment>
<dbReference type="InterPro" id="IPR029063">
    <property type="entry name" value="SAM-dependent_MTases_sf"/>
</dbReference>
<dbReference type="HAMAP" id="MF_01523">
    <property type="entry name" value="16SrRNA_methyltr_J"/>
    <property type="match status" value="1"/>
</dbReference>
<dbReference type="PANTHER" id="PTHR36112:SF1">
    <property type="entry name" value="RIBOSOMAL RNA SMALL SUBUNIT METHYLTRANSFERASE J"/>
    <property type="match status" value="1"/>
</dbReference>
<gene>
    <name evidence="1" type="primary">rsmJ</name>
    <name evidence="2" type="ordered locus">Caka_0210</name>
</gene>
<reference evidence="2 3" key="1">
    <citation type="journal article" date="2010" name="Stand. Genomic Sci.">
        <title>Complete genome sequence of Coraliomargarita akajimensis type strain (04OKA010-24).</title>
        <authorList>
            <person name="Mavromatis K."/>
            <person name="Abt B."/>
            <person name="Brambilla E."/>
            <person name="Lapidus A."/>
            <person name="Copeland A."/>
            <person name="Deshpande S."/>
            <person name="Nolan M."/>
            <person name="Lucas S."/>
            <person name="Tice H."/>
            <person name="Cheng J.F."/>
            <person name="Han C."/>
            <person name="Detter J.C."/>
            <person name="Woyke T."/>
            <person name="Goodwin L."/>
            <person name="Pitluck S."/>
            <person name="Held B."/>
            <person name="Brettin T."/>
            <person name="Tapia R."/>
            <person name="Ivanova N."/>
            <person name="Mikhailova N."/>
            <person name="Pati A."/>
            <person name="Liolios K."/>
            <person name="Chen A."/>
            <person name="Palaniappan K."/>
            <person name="Land M."/>
            <person name="Hauser L."/>
            <person name="Chang Y.J."/>
            <person name="Jeffries C.D."/>
            <person name="Rohde M."/>
            <person name="Goker M."/>
            <person name="Bristow J."/>
            <person name="Eisen J.A."/>
            <person name="Markowitz V."/>
            <person name="Hugenholtz P."/>
            <person name="Klenk H.P."/>
            <person name="Kyrpides N.C."/>
        </authorList>
    </citation>
    <scope>NUCLEOTIDE SEQUENCE [LARGE SCALE GENOMIC DNA]</scope>
    <source>
        <strain evidence="3">DSM 45221 / IAM 15411 / JCM 23193 / KCTC 12865</strain>
    </source>
</reference>
<dbReference type="PANTHER" id="PTHR36112">
    <property type="entry name" value="RIBOSOMAL RNA SMALL SUBUNIT METHYLTRANSFERASE J"/>
    <property type="match status" value="1"/>
</dbReference>
<keyword evidence="1" id="KW-0808">Transferase</keyword>
<dbReference type="InterPro" id="IPR007536">
    <property type="entry name" value="16SrRNA_methylTrfase_J"/>
</dbReference>
<evidence type="ECO:0000313" key="2">
    <source>
        <dbReference type="EMBL" id="ADE53237.1"/>
    </source>
</evidence>
<keyword evidence="1" id="KW-0489">Methyltransferase</keyword>
<comment type="catalytic activity">
    <reaction evidence="1">
        <text>guanosine(1516) in 16S rRNA + S-adenosyl-L-methionine = N(2)-methylguanosine(1516) in 16S rRNA + S-adenosyl-L-homocysteine + H(+)</text>
        <dbReference type="Rhea" id="RHEA:43220"/>
        <dbReference type="Rhea" id="RHEA-COMP:10412"/>
        <dbReference type="Rhea" id="RHEA-COMP:10413"/>
        <dbReference type="ChEBI" id="CHEBI:15378"/>
        <dbReference type="ChEBI" id="CHEBI:57856"/>
        <dbReference type="ChEBI" id="CHEBI:59789"/>
        <dbReference type="ChEBI" id="CHEBI:74269"/>
        <dbReference type="ChEBI" id="CHEBI:74481"/>
        <dbReference type="EC" id="2.1.1.242"/>
    </reaction>
</comment>
<dbReference type="AlphaFoldDB" id="D5ELR2"/>
<evidence type="ECO:0000313" key="3">
    <source>
        <dbReference type="Proteomes" id="UP000000925"/>
    </source>
</evidence>
<dbReference type="SUPFAM" id="SSF53335">
    <property type="entry name" value="S-adenosyl-L-methionine-dependent methyltransferases"/>
    <property type="match status" value="1"/>
</dbReference>
<dbReference type="Proteomes" id="UP000000925">
    <property type="component" value="Chromosome"/>
</dbReference>
<dbReference type="RefSeq" id="WP_013041963.1">
    <property type="nucleotide sequence ID" value="NC_014008.1"/>
</dbReference>
<comment type="function">
    <text evidence="1">Specifically methylates the guanosine in position 1516 of 16S rRNA.</text>
</comment>
<feature type="binding site" evidence="1">
    <location>
        <position position="194"/>
    </location>
    <ligand>
        <name>S-adenosyl-L-methionine</name>
        <dbReference type="ChEBI" id="CHEBI:59789"/>
    </ligand>
</feature>
<protein>
    <recommendedName>
        <fullName evidence="1">Ribosomal RNA small subunit methyltransferase J</fullName>
        <ecNumber evidence="1">2.1.1.242</ecNumber>
    </recommendedName>
    <alternativeName>
        <fullName evidence="1">16S rRNA m2G1516 methyltransferase</fullName>
    </alternativeName>
    <alternativeName>
        <fullName evidence="1">rRNA (guanine-N(2)-)-methyltransferase</fullName>
    </alternativeName>
</protein>
<dbReference type="EMBL" id="CP001998">
    <property type="protein sequence ID" value="ADE53237.1"/>
    <property type="molecule type" value="Genomic_DNA"/>
</dbReference>
<dbReference type="GO" id="GO:0005737">
    <property type="term" value="C:cytoplasm"/>
    <property type="evidence" value="ECO:0007669"/>
    <property type="project" value="UniProtKB-SubCell"/>
</dbReference>
<keyword evidence="1" id="KW-0963">Cytoplasm</keyword>
<keyword evidence="1" id="KW-0698">rRNA processing</keyword>
<dbReference type="eggNOG" id="COG0742">
    <property type="taxonomic scope" value="Bacteria"/>
</dbReference>
<dbReference type="HOGENOM" id="CLU_076324_0_1_0"/>
<accession>D5ELR2</accession>